<dbReference type="Gene3D" id="2.40.50.230">
    <property type="entry name" value="Gp5 N-terminal domain"/>
    <property type="match status" value="1"/>
</dbReference>
<organism evidence="1 2">
    <name type="scientific">Lactobacillus crispatus</name>
    <dbReference type="NCBI Taxonomy" id="47770"/>
    <lineage>
        <taxon>Bacteria</taxon>
        <taxon>Bacillati</taxon>
        <taxon>Bacillota</taxon>
        <taxon>Bacilli</taxon>
        <taxon>Lactobacillales</taxon>
        <taxon>Lactobacillaceae</taxon>
        <taxon>Lactobacillus</taxon>
    </lineage>
</organism>
<sequence>MKQKNRVPIRWYENISKVKNRFSRSLESAFLAKVLTYDKKKHIADIQPLANWIDGTKSAQYLDVPVAESCYRLDELLDKFKSDFKAVDSSPEVNSHFLEHYPKKKSMRVGAVVTAVTMDRDIDNWDGTGNTFTPNTGRMHDANDSIIVSVYKGDDDG</sequence>
<gene>
    <name evidence="1" type="ORF">ERD32_02130</name>
</gene>
<comment type="caution">
    <text evidence="1">The sequence shown here is derived from an EMBL/GenBank/DDBJ whole genome shotgun (WGS) entry which is preliminary data.</text>
</comment>
<protein>
    <submittedName>
        <fullName evidence="1">Uncharacterized protein</fullName>
    </submittedName>
</protein>
<dbReference type="EMBL" id="SCLX01000007">
    <property type="protein sequence ID" value="RXF59514.1"/>
    <property type="molecule type" value="Genomic_DNA"/>
</dbReference>
<name>A0A4Q0LWC5_9LACO</name>
<evidence type="ECO:0000313" key="1">
    <source>
        <dbReference type="EMBL" id="RXF59514.1"/>
    </source>
</evidence>
<reference evidence="1 2" key="1">
    <citation type="submission" date="2019-01" db="EMBL/GenBank/DDBJ databases">
        <title>The genome sequence of Lactobacillus crispatus L49.</title>
        <authorList>
            <person name="Zhong J."/>
            <person name="Zhang J."/>
        </authorList>
    </citation>
    <scope>NUCLEOTIDE SEQUENCE [LARGE SCALE GENOMIC DNA]</scope>
    <source>
        <strain evidence="1 2">L49</strain>
    </source>
</reference>
<dbReference type="Proteomes" id="UP000289808">
    <property type="component" value="Unassembled WGS sequence"/>
</dbReference>
<dbReference type="AlphaFoldDB" id="A0A4Q0LWC5"/>
<evidence type="ECO:0000313" key="2">
    <source>
        <dbReference type="Proteomes" id="UP000289808"/>
    </source>
</evidence>
<accession>A0A4Q0LWC5</accession>
<dbReference type="InterPro" id="IPR037026">
    <property type="entry name" value="Vgr_OB-fold_dom_sf"/>
</dbReference>
<proteinExistence type="predicted"/>